<comment type="subcellular location">
    <subcellularLocation>
        <location evidence="1">Cell membrane</location>
        <topology evidence="1">Multi-pass membrane protein</topology>
    </subcellularLocation>
</comment>
<evidence type="ECO:0000313" key="17">
    <source>
        <dbReference type="Proteomes" id="UP001202831"/>
    </source>
</evidence>
<feature type="transmembrane region" description="Helical" evidence="13">
    <location>
        <begin position="37"/>
        <end position="57"/>
    </location>
</feature>
<feature type="transmembrane region" description="Helical" evidence="13">
    <location>
        <begin position="86"/>
        <end position="110"/>
    </location>
</feature>
<keyword evidence="6 13" id="KW-0812">Transmembrane</keyword>
<comment type="similarity">
    <text evidence="2 13">Belongs to the type III secretion exporter family.</text>
</comment>
<dbReference type="InterPro" id="IPR029025">
    <property type="entry name" value="T3SS_substrate_exporter_C"/>
</dbReference>
<dbReference type="Gene3D" id="6.10.250.2080">
    <property type="match status" value="1"/>
</dbReference>
<feature type="coiled-coil region" evidence="14">
    <location>
        <begin position="217"/>
        <end position="257"/>
    </location>
</feature>
<protein>
    <recommendedName>
        <fullName evidence="3 13">Flagellar biosynthetic protein FlhB</fullName>
    </recommendedName>
</protein>
<evidence type="ECO:0000256" key="2">
    <source>
        <dbReference type="ARBA" id="ARBA00010690"/>
    </source>
</evidence>
<evidence type="ECO:0000256" key="14">
    <source>
        <dbReference type="SAM" id="Coils"/>
    </source>
</evidence>
<feature type="region of interest" description="Disordered" evidence="15">
    <location>
        <begin position="1"/>
        <end position="28"/>
    </location>
</feature>
<keyword evidence="9 13" id="KW-1133">Transmembrane helix</keyword>
<keyword evidence="4 13" id="KW-0813">Transport</keyword>
<evidence type="ECO:0000256" key="11">
    <source>
        <dbReference type="ARBA" id="ARBA00023225"/>
    </source>
</evidence>
<evidence type="ECO:0000256" key="10">
    <source>
        <dbReference type="ARBA" id="ARBA00023136"/>
    </source>
</evidence>
<evidence type="ECO:0000256" key="6">
    <source>
        <dbReference type="ARBA" id="ARBA00022692"/>
    </source>
</evidence>
<gene>
    <name evidence="13 16" type="primary">flhB</name>
    <name evidence="16" type="ORF">L2725_15000</name>
</gene>
<comment type="function">
    <text evidence="12 13">Required for formation of the rod structure in the basal body of the flagellar apparatus. Together with FliI and FliH, may constitute the export apparatus of flagellin.</text>
</comment>
<dbReference type="NCBIfam" id="TIGR00328">
    <property type="entry name" value="flhB"/>
    <property type="match status" value="1"/>
</dbReference>
<evidence type="ECO:0000256" key="15">
    <source>
        <dbReference type="SAM" id="MobiDB-lite"/>
    </source>
</evidence>
<keyword evidence="5 13" id="KW-1003">Cell membrane</keyword>
<feature type="compositionally biased region" description="Polar residues" evidence="15">
    <location>
        <begin position="1"/>
        <end position="15"/>
    </location>
</feature>
<evidence type="ECO:0000256" key="8">
    <source>
        <dbReference type="ARBA" id="ARBA00022927"/>
    </source>
</evidence>
<evidence type="ECO:0000256" key="5">
    <source>
        <dbReference type="ARBA" id="ARBA00022475"/>
    </source>
</evidence>
<proteinExistence type="inferred from homology"/>
<comment type="caution">
    <text evidence="16">The sequence shown here is derived from an EMBL/GenBank/DDBJ whole genome shotgun (WGS) entry which is preliminary data.</text>
</comment>
<dbReference type="InterPro" id="IPR006136">
    <property type="entry name" value="FlhB"/>
</dbReference>
<reference evidence="16 17" key="1">
    <citation type="submission" date="2022-01" db="EMBL/GenBank/DDBJ databases">
        <title>Whole genome-based taxonomy of the Shewanellaceae.</title>
        <authorList>
            <person name="Martin-Rodriguez A.J."/>
        </authorList>
    </citation>
    <scope>NUCLEOTIDE SEQUENCE [LARGE SCALE GENOMIC DNA]</scope>
    <source>
        <strain evidence="16 17">DSM 21332</strain>
    </source>
</reference>
<dbReference type="PANTHER" id="PTHR30531:SF12">
    <property type="entry name" value="FLAGELLAR BIOSYNTHETIC PROTEIN FLHB"/>
    <property type="match status" value="1"/>
</dbReference>
<evidence type="ECO:0000313" key="16">
    <source>
        <dbReference type="EMBL" id="MCL2915066.1"/>
    </source>
</evidence>
<keyword evidence="16" id="KW-0966">Cell projection</keyword>
<dbReference type="PANTHER" id="PTHR30531">
    <property type="entry name" value="FLAGELLAR BIOSYNTHETIC PROTEIN FLHB"/>
    <property type="match status" value="1"/>
</dbReference>
<dbReference type="PRINTS" id="PR00950">
    <property type="entry name" value="TYPE3IMSPROT"/>
</dbReference>
<evidence type="ECO:0000256" key="12">
    <source>
        <dbReference type="ARBA" id="ARBA00025078"/>
    </source>
</evidence>
<organism evidence="16 17">
    <name type="scientific">Shewanella corallii</name>
    <dbReference type="NCBI Taxonomy" id="560080"/>
    <lineage>
        <taxon>Bacteria</taxon>
        <taxon>Pseudomonadati</taxon>
        <taxon>Pseudomonadota</taxon>
        <taxon>Gammaproteobacteria</taxon>
        <taxon>Alteromonadales</taxon>
        <taxon>Shewanellaceae</taxon>
        <taxon>Shewanella</taxon>
    </lineage>
</organism>
<keyword evidence="8 13" id="KW-0653">Protein transport</keyword>
<evidence type="ECO:0000256" key="13">
    <source>
        <dbReference type="RuleBase" id="RU364091"/>
    </source>
</evidence>
<evidence type="ECO:0000256" key="9">
    <source>
        <dbReference type="ARBA" id="ARBA00022989"/>
    </source>
</evidence>
<dbReference type="InterPro" id="IPR006135">
    <property type="entry name" value="T3SS_substrate_exporter"/>
</dbReference>
<evidence type="ECO:0000256" key="1">
    <source>
        <dbReference type="ARBA" id="ARBA00004651"/>
    </source>
</evidence>
<evidence type="ECO:0000256" key="7">
    <source>
        <dbReference type="ARBA" id="ARBA00022795"/>
    </source>
</evidence>
<evidence type="ECO:0000256" key="3">
    <source>
        <dbReference type="ARBA" id="ARBA00021622"/>
    </source>
</evidence>
<keyword evidence="17" id="KW-1185">Reference proteome</keyword>
<dbReference type="RefSeq" id="WP_249249675.1">
    <property type="nucleotide sequence ID" value="NZ_JAKIKT010000006.1"/>
</dbReference>
<dbReference type="SUPFAM" id="SSF160544">
    <property type="entry name" value="EscU C-terminal domain-like"/>
    <property type="match status" value="1"/>
</dbReference>
<accession>A0ABT0N9D3</accession>
<dbReference type="Gene3D" id="3.40.1690.10">
    <property type="entry name" value="secretion proteins EscU"/>
    <property type="match status" value="1"/>
</dbReference>
<feature type="transmembrane region" description="Helical" evidence="13">
    <location>
        <begin position="193"/>
        <end position="214"/>
    </location>
</feature>
<keyword evidence="16" id="KW-0969">Cilium</keyword>
<feature type="transmembrane region" description="Helical" evidence="13">
    <location>
        <begin position="153"/>
        <end position="172"/>
    </location>
</feature>
<keyword evidence="16" id="KW-0282">Flagellum</keyword>
<dbReference type="EMBL" id="JAKIKT010000006">
    <property type="protein sequence ID" value="MCL2915066.1"/>
    <property type="molecule type" value="Genomic_DNA"/>
</dbReference>
<keyword evidence="11 13" id="KW-1006">Bacterial flagellum protein export</keyword>
<name>A0ABT0N9D3_9GAMM</name>
<dbReference type="Pfam" id="PF01312">
    <property type="entry name" value="Bac_export_2"/>
    <property type="match status" value="1"/>
</dbReference>
<dbReference type="Proteomes" id="UP001202831">
    <property type="component" value="Unassembled WGS sequence"/>
</dbReference>
<keyword evidence="10 13" id="KW-0472">Membrane</keyword>
<keyword evidence="7 13" id="KW-1005">Bacterial flagellum biogenesis</keyword>
<sequence length="376" mass="41694">MSQQSGADKTEQATPQKLRKAREQGQVPRSKDLASSALIIGCSLLLFTSADWFAAGIREMAAHNMMLTREELDTPGMMMRHAGQSLLAMLQILGPLFLMVLLLALVSGALPGGPVLNLTLVGFKGSRIDPIKGLGKLFSTRSLVELLKSVLKVSLLLTIMWLFLSHNLTYLLNISQLSVDEAVSRGVELISLALMYLGAGLLFITLIDVPYQYWQHKKELKMTKQEVKDEHKQMEGKPEIKAKIRALQQQMARSRAEVSVPQADVILVNPTHYAVALKYDPKRAEAPFVIGKGVDEVALYMRELARRHQVEIVSAPPLARAVYHSTQIEQQIPAGLFMAVAHVLHYVLQIRAARQGKSAMPSPLPNFDIPSHLRKD</sequence>
<evidence type="ECO:0000256" key="4">
    <source>
        <dbReference type="ARBA" id="ARBA00022448"/>
    </source>
</evidence>
<keyword evidence="14" id="KW-0175">Coiled coil</keyword>